<organism evidence="1 2">
    <name type="scientific">Ancylobacter rudongensis</name>
    <dbReference type="NCBI Taxonomy" id="177413"/>
    <lineage>
        <taxon>Bacteria</taxon>
        <taxon>Pseudomonadati</taxon>
        <taxon>Pseudomonadota</taxon>
        <taxon>Alphaproteobacteria</taxon>
        <taxon>Hyphomicrobiales</taxon>
        <taxon>Xanthobacteraceae</taxon>
        <taxon>Ancylobacter</taxon>
    </lineage>
</organism>
<gene>
    <name evidence="1" type="ORF">SAMN05660859_0009</name>
</gene>
<evidence type="ECO:0000313" key="1">
    <source>
        <dbReference type="EMBL" id="SCW95363.1"/>
    </source>
</evidence>
<reference evidence="2" key="1">
    <citation type="submission" date="2016-10" db="EMBL/GenBank/DDBJ databases">
        <authorList>
            <person name="Varghese N."/>
            <person name="Submissions S."/>
        </authorList>
    </citation>
    <scope>NUCLEOTIDE SEQUENCE [LARGE SCALE GENOMIC DNA]</scope>
    <source>
        <strain evidence="2">CGMCC 1.1761</strain>
    </source>
</reference>
<sequence length="88" mass="10208">MQRFLLAVSPSGHSMVLGLEARTKAECDQVIRWMHIAQFQMDYVIATYDREHDHFVSESGRSYRPGSSFYTAQAWARFQQSLRGEKHA</sequence>
<dbReference type="AlphaFoldDB" id="A0A1G4UNY5"/>
<evidence type="ECO:0000313" key="2">
    <source>
        <dbReference type="Proteomes" id="UP000198889"/>
    </source>
</evidence>
<dbReference type="RefSeq" id="WP_091443988.1">
    <property type="nucleotide sequence ID" value="NZ_FMTP01000010.1"/>
</dbReference>
<dbReference type="EMBL" id="FMTP01000010">
    <property type="protein sequence ID" value="SCW95363.1"/>
    <property type="molecule type" value="Genomic_DNA"/>
</dbReference>
<protein>
    <submittedName>
        <fullName evidence="1">Uncharacterized protein</fullName>
    </submittedName>
</protein>
<dbReference type="Proteomes" id="UP000198889">
    <property type="component" value="Unassembled WGS sequence"/>
</dbReference>
<proteinExistence type="predicted"/>
<accession>A0A1G4UNY5</accession>
<name>A0A1G4UNY5_9HYPH</name>
<dbReference type="STRING" id="177413.SAMN05660859_0009"/>
<keyword evidence="2" id="KW-1185">Reference proteome</keyword>